<reference evidence="3 4" key="1">
    <citation type="journal article" date="2023" name="Plants (Basel)">
        <title>Bridging the Gap: Combining Genomics and Transcriptomics Approaches to Understand Stylosanthes scabra, an Orphan Legume from the Brazilian Caatinga.</title>
        <authorList>
            <person name="Ferreira-Neto J.R.C."/>
            <person name="da Silva M.D."/>
            <person name="Binneck E."/>
            <person name="de Melo N.F."/>
            <person name="da Silva R.H."/>
            <person name="de Melo A.L.T.M."/>
            <person name="Pandolfi V."/>
            <person name="Bustamante F.O."/>
            <person name="Brasileiro-Vidal A.C."/>
            <person name="Benko-Iseppon A.M."/>
        </authorList>
    </citation>
    <scope>NUCLEOTIDE SEQUENCE [LARGE SCALE GENOMIC DNA]</scope>
    <source>
        <tissue evidence="3">Leaves</tissue>
    </source>
</reference>
<dbReference type="PANTHER" id="PTHR10666">
    <property type="entry name" value="UBIQUITIN"/>
    <property type="match status" value="1"/>
</dbReference>
<dbReference type="Pfam" id="PF00240">
    <property type="entry name" value="ubiquitin"/>
    <property type="match status" value="1"/>
</dbReference>
<name>A0ABU6TN99_9FABA</name>
<dbReference type="Proteomes" id="UP001341840">
    <property type="component" value="Unassembled WGS sequence"/>
</dbReference>
<dbReference type="InterPro" id="IPR029071">
    <property type="entry name" value="Ubiquitin-like_domsf"/>
</dbReference>
<dbReference type="InterPro" id="IPR050158">
    <property type="entry name" value="Ubiquitin_ubiquitin-like"/>
</dbReference>
<evidence type="ECO:0000259" key="2">
    <source>
        <dbReference type="PROSITE" id="PS50053"/>
    </source>
</evidence>
<keyword evidence="4" id="KW-1185">Reference proteome</keyword>
<evidence type="ECO:0000256" key="1">
    <source>
        <dbReference type="ARBA" id="ARBA00022499"/>
    </source>
</evidence>
<evidence type="ECO:0000313" key="3">
    <source>
        <dbReference type="EMBL" id="MED6149696.1"/>
    </source>
</evidence>
<feature type="domain" description="Ubiquitin-like" evidence="2">
    <location>
        <begin position="1"/>
        <end position="41"/>
    </location>
</feature>
<dbReference type="SUPFAM" id="SSF54236">
    <property type="entry name" value="Ubiquitin-like"/>
    <property type="match status" value="1"/>
</dbReference>
<gene>
    <name evidence="3" type="ORF">PIB30_064958</name>
</gene>
<accession>A0ABU6TN99</accession>
<organism evidence="3 4">
    <name type="scientific">Stylosanthes scabra</name>
    <dbReference type="NCBI Taxonomy" id="79078"/>
    <lineage>
        <taxon>Eukaryota</taxon>
        <taxon>Viridiplantae</taxon>
        <taxon>Streptophyta</taxon>
        <taxon>Embryophyta</taxon>
        <taxon>Tracheophyta</taxon>
        <taxon>Spermatophyta</taxon>
        <taxon>Magnoliopsida</taxon>
        <taxon>eudicotyledons</taxon>
        <taxon>Gunneridae</taxon>
        <taxon>Pentapetalae</taxon>
        <taxon>rosids</taxon>
        <taxon>fabids</taxon>
        <taxon>Fabales</taxon>
        <taxon>Fabaceae</taxon>
        <taxon>Papilionoideae</taxon>
        <taxon>50 kb inversion clade</taxon>
        <taxon>dalbergioids sensu lato</taxon>
        <taxon>Dalbergieae</taxon>
        <taxon>Pterocarpus clade</taxon>
        <taxon>Stylosanthes</taxon>
    </lineage>
</organism>
<evidence type="ECO:0000313" key="4">
    <source>
        <dbReference type="Proteomes" id="UP001341840"/>
    </source>
</evidence>
<dbReference type="PROSITE" id="PS50053">
    <property type="entry name" value="UBIQUITIN_2"/>
    <property type="match status" value="1"/>
</dbReference>
<dbReference type="EMBL" id="JASCZI010091262">
    <property type="protein sequence ID" value="MED6149696.1"/>
    <property type="molecule type" value="Genomic_DNA"/>
</dbReference>
<proteinExistence type="predicted"/>
<protein>
    <recommendedName>
        <fullName evidence="2">Ubiquitin-like domain-containing protein</fullName>
    </recommendedName>
</protein>
<comment type="caution">
    <text evidence="3">The sequence shown here is derived from an EMBL/GenBank/DDBJ whole genome shotgun (WGS) entry which is preliminary data.</text>
</comment>
<keyword evidence="1" id="KW-1017">Isopeptide bond</keyword>
<dbReference type="Gene3D" id="3.10.20.90">
    <property type="entry name" value="Phosphatidylinositol 3-kinase Catalytic Subunit, Chain A, domain 1"/>
    <property type="match status" value="1"/>
</dbReference>
<dbReference type="InterPro" id="IPR000626">
    <property type="entry name" value="Ubiquitin-like_dom"/>
</dbReference>
<sequence>MKASIPPNQQRLILAKKQLEDGCTLTANYNIQEESTLHLALACIYGDLEVVKQRFSTWRKFRCAKAGLGVVGVVGQTHFFSGYMEVALAGRGKNVSRGSSFSQIKTCKISNHLLLELNPSPSLLHRRRSNRSSHRRAVAEPCSVHRRLQRRDISLLCLTTSSLSIDDPLPCFVSLRGAQSVALPFTAAASADNALELVPARFGTLRVDVGALKILYLGLEEGGAGWANPGVGIISIVLSK</sequence>